<feature type="region of interest" description="Disordered" evidence="1">
    <location>
        <begin position="1008"/>
        <end position="1156"/>
    </location>
</feature>
<feature type="region of interest" description="Disordered" evidence="1">
    <location>
        <begin position="860"/>
        <end position="888"/>
    </location>
</feature>
<evidence type="ECO:0000313" key="3">
    <source>
        <dbReference type="Proteomes" id="UP000258309"/>
    </source>
</evidence>
<evidence type="ECO:0000313" key="2">
    <source>
        <dbReference type="EMBL" id="RFU35420.1"/>
    </source>
</evidence>
<protein>
    <recommendedName>
        <fullName evidence="4">DUF676 domain-containing protein</fullName>
    </recommendedName>
</protein>
<feature type="region of interest" description="Disordered" evidence="1">
    <location>
        <begin position="344"/>
        <end position="363"/>
    </location>
</feature>
<dbReference type="InterPro" id="IPR029058">
    <property type="entry name" value="AB_hydrolase_fold"/>
</dbReference>
<evidence type="ECO:0008006" key="4">
    <source>
        <dbReference type="Google" id="ProtNLM"/>
    </source>
</evidence>
<feature type="region of interest" description="Disordered" evidence="1">
    <location>
        <begin position="1189"/>
        <end position="1213"/>
    </location>
</feature>
<dbReference type="OrthoDB" id="5086500at2759"/>
<feature type="compositionally biased region" description="Low complexity" evidence="1">
    <location>
        <begin position="1279"/>
        <end position="1295"/>
    </location>
</feature>
<dbReference type="SUPFAM" id="SSF53474">
    <property type="entry name" value="alpha/beta-Hydrolases"/>
    <property type="match status" value="1"/>
</dbReference>
<feature type="non-terminal residue" evidence="2">
    <location>
        <position position="1494"/>
    </location>
</feature>
<feature type="non-terminal residue" evidence="2">
    <location>
        <position position="1"/>
    </location>
</feature>
<accession>A0A3E2HPY0</accession>
<feature type="compositionally biased region" description="Polar residues" evidence="1">
    <location>
        <begin position="909"/>
        <end position="921"/>
    </location>
</feature>
<name>A0A3E2HPY0_SCYLI</name>
<dbReference type="SUPFAM" id="SSF52540">
    <property type="entry name" value="P-loop containing nucleoside triphosphate hydrolases"/>
    <property type="match status" value="1"/>
</dbReference>
<feature type="compositionally biased region" description="Basic and acidic residues" evidence="1">
    <location>
        <begin position="1008"/>
        <end position="1020"/>
    </location>
</feature>
<reference evidence="2 3" key="1">
    <citation type="submission" date="2018-05" db="EMBL/GenBank/DDBJ databases">
        <title>Draft genome sequence of Scytalidium lignicola DSM 105466, a ubiquitous saprotrophic fungus.</title>
        <authorList>
            <person name="Buettner E."/>
            <person name="Gebauer A.M."/>
            <person name="Hofrichter M."/>
            <person name="Liers C."/>
            <person name="Kellner H."/>
        </authorList>
    </citation>
    <scope>NUCLEOTIDE SEQUENCE [LARGE SCALE GENOMIC DNA]</scope>
    <source>
        <strain evidence="2 3">DSM 105466</strain>
    </source>
</reference>
<organism evidence="2 3">
    <name type="scientific">Scytalidium lignicola</name>
    <name type="common">Hyphomycete</name>
    <dbReference type="NCBI Taxonomy" id="5539"/>
    <lineage>
        <taxon>Eukaryota</taxon>
        <taxon>Fungi</taxon>
        <taxon>Dikarya</taxon>
        <taxon>Ascomycota</taxon>
        <taxon>Pezizomycotina</taxon>
        <taxon>Leotiomycetes</taxon>
        <taxon>Leotiomycetes incertae sedis</taxon>
        <taxon>Scytalidium</taxon>
    </lineage>
</organism>
<dbReference type="PANTHER" id="PTHR48187">
    <property type="entry name" value="LD21810P"/>
    <property type="match status" value="1"/>
</dbReference>
<comment type="caution">
    <text evidence="2">The sequence shown here is derived from an EMBL/GenBank/DDBJ whole genome shotgun (WGS) entry which is preliminary data.</text>
</comment>
<feature type="compositionally biased region" description="Basic and acidic residues" evidence="1">
    <location>
        <begin position="1192"/>
        <end position="1204"/>
    </location>
</feature>
<dbReference type="Proteomes" id="UP000258309">
    <property type="component" value="Unassembled WGS sequence"/>
</dbReference>
<feature type="region of interest" description="Disordered" evidence="1">
    <location>
        <begin position="1273"/>
        <end position="1323"/>
    </location>
</feature>
<dbReference type="InterPro" id="IPR027417">
    <property type="entry name" value="P-loop_NTPase"/>
</dbReference>
<dbReference type="PANTHER" id="PTHR48187:SF2">
    <property type="entry name" value="LD21810P"/>
    <property type="match status" value="1"/>
</dbReference>
<dbReference type="Gene3D" id="3.40.50.300">
    <property type="entry name" value="P-loop containing nucleotide triphosphate hydrolases"/>
    <property type="match status" value="1"/>
</dbReference>
<feature type="compositionally biased region" description="Low complexity" evidence="1">
    <location>
        <begin position="1099"/>
        <end position="1112"/>
    </location>
</feature>
<dbReference type="EMBL" id="NCSJ02000008">
    <property type="protein sequence ID" value="RFU35420.1"/>
    <property type="molecule type" value="Genomic_DNA"/>
</dbReference>
<proteinExistence type="predicted"/>
<keyword evidence="3" id="KW-1185">Reference proteome</keyword>
<feature type="compositionally biased region" description="Polar residues" evidence="1">
    <location>
        <begin position="1058"/>
        <end position="1079"/>
    </location>
</feature>
<evidence type="ECO:0000256" key="1">
    <source>
        <dbReference type="SAM" id="MobiDB-lite"/>
    </source>
</evidence>
<feature type="region of interest" description="Disordered" evidence="1">
    <location>
        <begin position="909"/>
        <end position="947"/>
    </location>
</feature>
<gene>
    <name evidence="2" type="ORF">B7463_g898</name>
</gene>
<feature type="compositionally biased region" description="Polar residues" evidence="1">
    <location>
        <begin position="860"/>
        <end position="886"/>
    </location>
</feature>
<dbReference type="Gene3D" id="3.40.50.1820">
    <property type="entry name" value="alpha/beta hydrolase"/>
    <property type="match status" value="1"/>
</dbReference>
<dbReference type="OMA" id="QSWATEP"/>
<sequence length="1494" mass="166798">MVSLWKNYVNQRDAVRRGGDKADADTTSQGTAINLDEIKRYEITEVYAHPDAKVDIVFVHGLNGHPRLTWTAKNGVFWPTQLLPTALKTVKARILVYGYNADVYAFGGGSVGSDLLYQHAQSLVSNLALERKSEDTTQNPIIWVAHSLGGILVKRALELSNDLQSKKAEDNRSIFVSTYGIIFLGTPHTGADPAKWGRILQGMVDALVPKKLLDTDYHLLKILQKDNETLQNVNLHFLDIYQRFKICMVHEAVKTDLKGTQAFIVDQASASPMLPDVTFFGIEADHSGVCKFASKNAPGYLNISTTINSWVADSLPVIQVRWEMEKKTRKQIRDAMVSELLETYPTKGDGGSEKGDTVPTTPDLSNSGVISTSLIHSVASIEPDDSIVDTAYFIKPPGFRPNSLFVGRQVELAEIHKALFDKKKRRDGTSAVLIQSMPGGGKTHLAREYIYEHRSQFPGGIFWLSAKSVTELTAGYWDIARKAVLQTAGEEKHVTKDPQQFITIVREWLNHRSEWLMVLDGIHFGRPQDLLKFLPDAPNTSLIYTSTERTAGGDHHFMNPEVIRLPLLSAREARDLLLLELDKKNPTTEELSNAMEIVQAMGFLPVVIHAGAQQLKATGEPLSKFARSYTSQPKLRGLGTYKAVVEQLRVLGWIEALNLIQILCFFSQHIPVEMISLGLRTLDVPVRAIEPITGRSLNNTFKMLNKFALIDRNDHDMPSHSFHSSQSSRDMLAENLDVIRIHSVVQGFFVDTLYAENLLPLWLGRAVKLFGSSYDIAHERITRRSHKGLVEDYRLYQIHGVKLREHVIRHQKKYPALEDAQTELDVRLERIQGEIDRRTPESSNVIAEGKSDIFATSIFDRTSSSSDTGPETPSTFGNSPPHTSSWGFDAEDVRVESPSSIMGNEFTTRSENLHNQNFQRQNQEDDGYDTDNEGVPMTAQPSQRTIKQGSLNSMEEPWQVVQYRRLRSKTRSDVHRSIRSHEMSRYSDSAGAFRAPGAIDPRISHEIAKGTVHNHSESRSRGRISGKSSAEVALNHITKNSPPPPRGGGKIQDRRPVSQKTLDGSIDSSRMRSGTSSYASPVLGPTKDTAWSYKEPVRPASEPTAPSETSSTFGSRQQDSAMAALQRIPHALGRQPAADIPQSDGTEDARTPPKMYLQPYPMSNTAVYEMPGQYSTEDLSIKQEPHPTVIYPRKEGPIPVERRPRSYSSTLGKPNNLYDHRNWAAQTYSDIPPSIQDELEQPEYMSLSTPNIRYAVPFSPGSLFNNSLLHGGYSSQPMSRNQSGQSGQSRHSAGAGVPGTDYRRLSLTDSEPPPELPTFSPMISPTSYQVYERLREQELRAEEVGGGKRTARSSPKLGFARAAMIESLDEWVIPREIDITMMPQTRRRFNPAAPPFLPRSNLANQNAQSHFPPPLVPHPTPDPHYTHEMNRSSSGGVRAGGRFIEFGDYPEPVAVDLARERAERMRADARAFELGEFRGDRPGAGAGFHHRYRR</sequence>